<organism evidence="3 4">
    <name type="scientific">Rubritalea squalenifaciens DSM 18772</name>
    <dbReference type="NCBI Taxonomy" id="1123071"/>
    <lineage>
        <taxon>Bacteria</taxon>
        <taxon>Pseudomonadati</taxon>
        <taxon>Verrucomicrobiota</taxon>
        <taxon>Verrucomicrobiia</taxon>
        <taxon>Verrucomicrobiales</taxon>
        <taxon>Rubritaleaceae</taxon>
        <taxon>Rubritalea</taxon>
    </lineage>
</organism>
<dbReference type="STRING" id="1123071.SAMN02745181_0793"/>
<protein>
    <submittedName>
        <fullName evidence="3">Putative beta-lactamase-inhibitor-like, PepSY-like</fullName>
    </submittedName>
</protein>
<evidence type="ECO:0000313" key="3">
    <source>
        <dbReference type="EMBL" id="SHI74829.1"/>
    </source>
</evidence>
<accession>A0A1M6DNW7</accession>
<feature type="compositionally biased region" description="Acidic residues" evidence="1">
    <location>
        <begin position="97"/>
        <end position="113"/>
    </location>
</feature>
<dbReference type="EMBL" id="FQYR01000002">
    <property type="protein sequence ID" value="SHI74829.1"/>
    <property type="molecule type" value="Genomic_DNA"/>
</dbReference>
<reference evidence="3 4" key="1">
    <citation type="submission" date="2016-11" db="EMBL/GenBank/DDBJ databases">
        <authorList>
            <person name="Jaros S."/>
            <person name="Januszkiewicz K."/>
            <person name="Wedrychowicz H."/>
        </authorList>
    </citation>
    <scope>NUCLEOTIDE SEQUENCE [LARGE SCALE GENOMIC DNA]</scope>
    <source>
        <strain evidence="3 4">DSM 18772</strain>
    </source>
</reference>
<evidence type="ECO:0000313" key="4">
    <source>
        <dbReference type="Proteomes" id="UP000184510"/>
    </source>
</evidence>
<evidence type="ECO:0000256" key="2">
    <source>
        <dbReference type="SAM" id="SignalP"/>
    </source>
</evidence>
<dbReference type="AlphaFoldDB" id="A0A1M6DNW7"/>
<keyword evidence="2" id="KW-0732">Signal</keyword>
<dbReference type="InParanoid" id="A0A1M6DNW7"/>
<proteinExistence type="predicted"/>
<keyword evidence="4" id="KW-1185">Reference proteome</keyword>
<dbReference type="SUPFAM" id="SSF160574">
    <property type="entry name" value="BT0923-like"/>
    <property type="match status" value="1"/>
</dbReference>
<sequence length="113" mass="12597">MKKLLLLAIASLGVCSALHADDDKNEKEIAVKDLPKAVVDAIKAKYPKAEIEEAEEITTKEGKIYEVELEIEEEGKEVELEIEVSAAGKILKIEKEHEDDDDDEDDEEEGDDD</sequence>
<feature type="signal peptide" evidence="2">
    <location>
        <begin position="1"/>
        <end position="20"/>
    </location>
</feature>
<dbReference type="RefSeq" id="WP_143158174.1">
    <property type="nucleotide sequence ID" value="NZ_FQYR01000002.1"/>
</dbReference>
<feature type="region of interest" description="Disordered" evidence="1">
    <location>
        <begin position="91"/>
        <end position="113"/>
    </location>
</feature>
<evidence type="ECO:0000256" key="1">
    <source>
        <dbReference type="SAM" id="MobiDB-lite"/>
    </source>
</evidence>
<dbReference type="Proteomes" id="UP000184510">
    <property type="component" value="Unassembled WGS sequence"/>
</dbReference>
<gene>
    <name evidence="3" type="ORF">SAMN02745181_0793</name>
</gene>
<name>A0A1M6DNW7_9BACT</name>
<dbReference type="Gene3D" id="3.10.450.360">
    <property type="match status" value="1"/>
</dbReference>
<feature type="chain" id="PRO_5012567762" evidence="2">
    <location>
        <begin position="21"/>
        <end position="113"/>
    </location>
</feature>